<organism evidence="6">
    <name type="scientific">hydrocarbon metagenome</name>
    <dbReference type="NCBI Taxonomy" id="938273"/>
    <lineage>
        <taxon>unclassified sequences</taxon>
        <taxon>metagenomes</taxon>
        <taxon>ecological metagenomes</taxon>
    </lineage>
</organism>
<reference evidence="6" key="1">
    <citation type="journal article" date="2015" name="Proc. Natl. Acad. Sci. U.S.A.">
        <title>Networks of energetic and metabolic interactions define dynamics in microbial communities.</title>
        <authorList>
            <person name="Embree M."/>
            <person name="Liu J.K."/>
            <person name="Al-Bassam M.M."/>
            <person name="Zengler K."/>
        </authorList>
    </citation>
    <scope>NUCLEOTIDE SEQUENCE</scope>
</reference>
<dbReference type="InterPro" id="IPR036388">
    <property type="entry name" value="WH-like_DNA-bd_sf"/>
</dbReference>
<sequence>MSNQQVPERAVRILMKDIFTKKLKPGTKLPSAKELSKQIHIDLSSLRIALKRLEAMNLLHIKQGDGIYVKDYVKHAGIDFLSLLFTQDEANIEDYVIDECLIDEVWEYWMMFFPEMLKLAFHRLSLKDIKILRNLLEEEYASMNDRAKIIELEIKQQDLVVDVCNNTIIFLMSNSSRPMRKKIIEIFVNAVSGEDLQTFIEMKMSLLNDYAKGTITDANSVAEKYREILSANRQMVRQKIIQNDYKIHVTCK</sequence>
<dbReference type="SUPFAM" id="SSF46785">
    <property type="entry name" value="Winged helix' DNA-binding domain"/>
    <property type="match status" value="1"/>
</dbReference>
<evidence type="ECO:0000256" key="3">
    <source>
        <dbReference type="ARBA" id="ARBA00023163"/>
    </source>
</evidence>
<dbReference type="GO" id="GO:0003700">
    <property type="term" value="F:DNA-binding transcription factor activity"/>
    <property type="evidence" value="ECO:0007669"/>
    <property type="project" value="InterPro"/>
</dbReference>
<dbReference type="Pfam" id="PF00392">
    <property type="entry name" value="GntR"/>
    <property type="match status" value="1"/>
</dbReference>
<keyword evidence="2" id="KW-0238">DNA-binding</keyword>
<dbReference type="InterPro" id="IPR008920">
    <property type="entry name" value="TF_FadR/GntR_C"/>
</dbReference>
<evidence type="ECO:0000259" key="5">
    <source>
        <dbReference type="PROSITE" id="PS50949"/>
    </source>
</evidence>
<keyword evidence="4" id="KW-0175">Coiled coil</keyword>
<keyword evidence="1" id="KW-0805">Transcription regulation</keyword>
<accession>A0A0W8FP64</accession>
<dbReference type="GO" id="GO:0003677">
    <property type="term" value="F:DNA binding"/>
    <property type="evidence" value="ECO:0007669"/>
    <property type="project" value="UniProtKB-KW"/>
</dbReference>
<dbReference type="InterPro" id="IPR036390">
    <property type="entry name" value="WH_DNA-bd_sf"/>
</dbReference>
<proteinExistence type="predicted"/>
<gene>
    <name evidence="6" type="ORF">ASZ90_007530</name>
</gene>
<evidence type="ECO:0000256" key="4">
    <source>
        <dbReference type="SAM" id="Coils"/>
    </source>
</evidence>
<dbReference type="Gene3D" id="1.10.10.10">
    <property type="entry name" value="Winged helix-like DNA-binding domain superfamily/Winged helix DNA-binding domain"/>
    <property type="match status" value="1"/>
</dbReference>
<feature type="coiled-coil region" evidence="4">
    <location>
        <begin position="126"/>
        <end position="153"/>
    </location>
</feature>
<evidence type="ECO:0000313" key="6">
    <source>
        <dbReference type="EMBL" id="KUG22695.1"/>
    </source>
</evidence>
<dbReference type="InterPro" id="IPR000524">
    <property type="entry name" value="Tscrpt_reg_HTH_GntR"/>
</dbReference>
<dbReference type="PANTHER" id="PTHR43537">
    <property type="entry name" value="TRANSCRIPTIONAL REGULATOR, GNTR FAMILY"/>
    <property type="match status" value="1"/>
</dbReference>
<evidence type="ECO:0000256" key="2">
    <source>
        <dbReference type="ARBA" id="ARBA00023125"/>
    </source>
</evidence>
<dbReference type="AlphaFoldDB" id="A0A0W8FP64"/>
<dbReference type="SMART" id="SM00345">
    <property type="entry name" value="HTH_GNTR"/>
    <property type="match status" value="1"/>
</dbReference>
<name>A0A0W8FP64_9ZZZZ</name>
<keyword evidence="3" id="KW-0804">Transcription</keyword>
<dbReference type="PROSITE" id="PS50949">
    <property type="entry name" value="HTH_GNTR"/>
    <property type="match status" value="1"/>
</dbReference>
<evidence type="ECO:0000256" key="1">
    <source>
        <dbReference type="ARBA" id="ARBA00023015"/>
    </source>
</evidence>
<protein>
    <submittedName>
        <fullName evidence="6">Transcriptional regulator, gntr family</fullName>
    </submittedName>
</protein>
<feature type="domain" description="HTH gntR-type" evidence="5">
    <location>
        <begin position="4"/>
        <end position="72"/>
    </location>
</feature>
<dbReference type="EMBL" id="LNQE01000944">
    <property type="protein sequence ID" value="KUG22695.1"/>
    <property type="molecule type" value="Genomic_DNA"/>
</dbReference>
<dbReference type="Gene3D" id="1.20.120.530">
    <property type="entry name" value="GntR ligand-binding domain-like"/>
    <property type="match status" value="1"/>
</dbReference>
<dbReference type="PANTHER" id="PTHR43537:SF5">
    <property type="entry name" value="UXU OPERON TRANSCRIPTIONAL REGULATOR"/>
    <property type="match status" value="1"/>
</dbReference>
<comment type="caution">
    <text evidence="6">The sequence shown here is derived from an EMBL/GenBank/DDBJ whole genome shotgun (WGS) entry which is preliminary data.</text>
</comment>